<organism evidence="8 9">
    <name type="scientific">Rhabdonatronobacter sediminivivens</name>
    <dbReference type="NCBI Taxonomy" id="2743469"/>
    <lineage>
        <taxon>Bacteria</taxon>
        <taxon>Pseudomonadati</taxon>
        <taxon>Pseudomonadota</taxon>
        <taxon>Alphaproteobacteria</taxon>
        <taxon>Rhodobacterales</taxon>
        <taxon>Paracoccaceae</taxon>
        <taxon>Rhabdonatronobacter</taxon>
    </lineage>
</organism>
<dbReference type="Gene3D" id="3.30.379.30">
    <property type="match status" value="1"/>
</dbReference>
<dbReference type="InterPro" id="IPR018513">
    <property type="entry name" value="Cell_synthase_bac"/>
</dbReference>
<evidence type="ECO:0000313" key="9">
    <source>
        <dbReference type="Proteomes" id="UP000529417"/>
    </source>
</evidence>
<accession>A0A7Z0HZ30</accession>
<name>A0A7Z0HZ30_9RHOB</name>
<dbReference type="Proteomes" id="UP000529417">
    <property type="component" value="Unassembled WGS sequence"/>
</dbReference>
<comment type="subunit">
    <text evidence="6">Tightly associated with the cellulose synthase catalytic subunit.</text>
</comment>
<dbReference type="GO" id="GO:0006011">
    <property type="term" value="P:UDP-alpha-D-glucose metabolic process"/>
    <property type="evidence" value="ECO:0007669"/>
    <property type="project" value="InterPro"/>
</dbReference>
<dbReference type="Gene3D" id="3.30.379.20">
    <property type="match status" value="1"/>
</dbReference>
<keyword evidence="4 6" id="KW-1133">Transmembrane helix</keyword>
<keyword evidence="5 6" id="KW-0472">Membrane</keyword>
<gene>
    <name evidence="8" type="ORF">HUK65_06620</name>
</gene>
<keyword evidence="6" id="KW-0135">Cellulose biosynthesis</keyword>
<evidence type="ECO:0000256" key="1">
    <source>
        <dbReference type="ARBA" id="ARBA00004162"/>
    </source>
</evidence>
<proteinExistence type="inferred from homology"/>
<comment type="function">
    <text evidence="6">Binds the cellulose synthase activator, bis-(3'-5') cyclic diguanylic acid (c-di-GMP).</text>
</comment>
<comment type="caution">
    <text evidence="8">The sequence shown here is derived from an EMBL/GenBank/DDBJ whole genome shotgun (WGS) entry which is preliminary data.</text>
</comment>
<keyword evidence="3 6" id="KW-0812">Transmembrane</keyword>
<reference evidence="8 9" key="1">
    <citation type="journal article" date="2000" name="Arch. Microbiol.">
        <title>Rhodobaca bogoriensis gen. nov. and sp. nov., an alkaliphilic purple nonsulfur bacterium from African Rift Valley soda lakes.</title>
        <authorList>
            <person name="Milford A.D."/>
            <person name="Achenbach L.A."/>
            <person name="Jung D.O."/>
            <person name="Madigan M.T."/>
        </authorList>
    </citation>
    <scope>NUCLEOTIDE SEQUENCE [LARGE SCALE GENOMIC DNA]</scope>
    <source>
        <strain evidence="8 9">2376</strain>
    </source>
</reference>
<evidence type="ECO:0000256" key="6">
    <source>
        <dbReference type="RuleBase" id="RU365021"/>
    </source>
</evidence>
<keyword evidence="9" id="KW-1185">Reference proteome</keyword>
<evidence type="ECO:0000256" key="3">
    <source>
        <dbReference type="ARBA" id="ARBA00022692"/>
    </source>
</evidence>
<evidence type="ECO:0000256" key="4">
    <source>
        <dbReference type="ARBA" id="ARBA00022989"/>
    </source>
</evidence>
<feature type="transmembrane region" description="Helical" evidence="6">
    <location>
        <begin position="718"/>
        <end position="740"/>
    </location>
</feature>
<comment type="pathway">
    <text evidence="6">Glycan metabolism; bacterial cellulose biosynthesis.</text>
</comment>
<protein>
    <recommendedName>
        <fullName evidence="6">Cyclic di-GMP-binding protein</fullName>
    </recommendedName>
    <alternativeName>
        <fullName evidence="6">Cellulose synthase regulatory subunit</fullName>
    </alternativeName>
</protein>
<dbReference type="Pfam" id="PF20916">
    <property type="entry name" value="BscB_a-b"/>
    <property type="match status" value="1"/>
</dbReference>
<evidence type="ECO:0000256" key="2">
    <source>
        <dbReference type="ARBA" id="ARBA00022475"/>
    </source>
</evidence>
<feature type="domain" description="Cellulose synthase subunit B-like C-terminal" evidence="7">
    <location>
        <begin position="610"/>
        <end position="743"/>
    </location>
</feature>
<sequence length="747" mass="82720">MIRLRMIPLNAIPLIALTLGAALLLPGAMARAEAPLIPVPLVDELETELPEATAGMDTRFDGFRRAAPAAAEPGAGHWIAPLRPTRVSRNPSWPVLRFTGEFHRESFALHVADPRLSNVLRITSQSTVNVLPERSSALVRVNGTRVGSLRMGNLTGFGTQELQLPEGLLRAGRNEVEIEVIQHHRIFCGPDASWALWTDIDLSQSGLSVDPADIEPGPDSFLMGLAAQGVDPVGLEVRGTAHLGAQRTAWIRMLTAQLSNVMGGQPLTYRFTDYWNSLAQQRPARARVTFIPGTRNQIRYRTGADGAQVMVVEYIPESAPVDLEGLGANLAALPQAERPPQVEVGRDVPLAQIGFETERYSQRYAYREFAFRLPDNWLILTAAKARLRLDYIYTEGLPRGSVLILMVNGEPVRMLPLWDEPNRYFEGFPIDFEARLLNAGNNIIGWELLIPGDPPDMPCSGTRGEVLEIGQNSTLNVPYSPSMYLADMGLAFSALTPDSLRRNDLTHRSFSNEDQVVLGAALSRAAAEFGPGVLHLMALEDMGSIPPGGYSVDRRLLEEVLLSHPDAEIDDTDTPARPDPFRFIDESRGYRGALFAWWDWFAGHGMAFSQWLFPRSQDQLNEWLAEQSGKAVFLQLDHHRPEHVWMMRSPDADINRIASAIVVARTHGQGPRGQVSVLDHDGEWHNWLAPDRRPVMLEPWSLSNFRAAMGNVVSANPISLTIMLFSFAVLSAFLALKLVISTREHDP</sequence>
<evidence type="ECO:0000256" key="5">
    <source>
        <dbReference type="ARBA" id="ARBA00023136"/>
    </source>
</evidence>
<dbReference type="InterPro" id="IPR048861">
    <property type="entry name" value="BscB-like_C"/>
</dbReference>
<dbReference type="UniPathway" id="UPA00694"/>
<comment type="similarity">
    <text evidence="6">Belongs to the AcsB/BcsB family.</text>
</comment>
<dbReference type="GO" id="GO:0005886">
    <property type="term" value="C:plasma membrane"/>
    <property type="evidence" value="ECO:0007669"/>
    <property type="project" value="UniProtKB-SubCell"/>
</dbReference>
<keyword evidence="6" id="KW-0997">Cell inner membrane</keyword>
<evidence type="ECO:0000313" key="8">
    <source>
        <dbReference type="EMBL" id="NYS24662.1"/>
    </source>
</evidence>
<dbReference type="Gene3D" id="2.60.120.260">
    <property type="entry name" value="Galactose-binding domain-like"/>
    <property type="match status" value="2"/>
</dbReference>
<keyword evidence="6" id="KW-0973">c-di-GMP</keyword>
<dbReference type="GO" id="GO:0030244">
    <property type="term" value="P:cellulose biosynthetic process"/>
    <property type="evidence" value="ECO:0007669"/>
    <property type="project" value="UniProtKB-KW"/>
</dbReference>
<dbReference type="PANTHER" id="PTHR39083">
    <property type="entry name" value="CYCLIC DI-GMP-BINDING PROTEIN"/>
    <property type="match status" value="1"/>
</dbReference>
<dbReference type="Pfam" id="PF03170">
    <property type="entry name" value="BcsB"/>
    <property type="match status" value="2"/>
</dbReference>
<dbReference type="PANTHER" id="PTHR39083:SF1">
    <property type="entry name" value="CYCLIC DI-GMP-BINDING PROTEIN"/>
    <property type="match status" value="1"/>
</dbReference>
<dbReference type="RefSeq" id="WP_179905366.1">
    <property type="nucleotide sequence ID" value="NZ_JACBXS010000010.1"/>
</dbReference>
<keyword evidence="2 6" id="KW-1003">Cell membrane</keyword>
<dbReference type="Gene3D" id="1.20.5.4520">
    <property type="match status" value="1"/>
</dbReference>
<evidence type="ECO:0000259" key="7">
    <source>
        <dbReference type="Pfam" id="PF20916"/>
    </source>
</evidence>
<dbReference type="EMBL" id="JACBXS010000010">
    <property type="protein sequence ID" value="NYS24662.1"/>
    <property type="molecule type" value="Genomic_DNA"/>
</dbReference>
<comment type="subcellular location">
    <subcellularLocation>
        <location evidence="6">Cell inner membrane</location>
    </subcellularLocation>
    <subcellularLocation>
        <location evidence="1">Cell membrane</location>
        <topology evidence="1">Single-pass membrane protein</topology>
    </subcellularLocation>
</comment>
<dbReference type="AlphaFoldDB" id="A0A7Z0HZ30"/>